<comment type="subcellular location">
    <subcellularLocation>
        <location evidence="1">Virion</location>
    </subcellularLocation>
</comment>
<gene>
    <name evidence="4" type="primary">LOC132541324</name>
</gene>
<proteinExistence type="predicted"/>
<feature type="transmembrane region" description="Helical" evidence="2">
    <location>
        <begin position="100"/>
        <end position="124"/>
    </location>
</feature>
<keyword evidence="3" id="KW-1185">Reference proteome</keyword>
<evidence type="ECO:0000313" key="3">
    <source>
        <dbReference type="Proteomes" id="UP001652624"/>
    </source>
</evidence>
<protein>
    <submittedName>
        <fullName evidence="4">Uncharacterized protein LOC132541324</fullName>
    </submittedName>
</protein>
<dbReference type="GeneID" id="132541324"/>
<keyword evidence="2" id="KW-0812">Transmembrane</keyword>
<dbReference type="PANTHER" id="PTHR34313">
    <property type="entry name" value="ENDOGENOUS RETROVIRUS GROUP K MEMBER 113 ENV POLYPROTEIN-RELATED"/>
    <property type="match status" value="1"/>
</dbReference>
<keyword evidence="2" id="KW-0472">Membrane</keyword>
<evidence type="ECO:0000256" key="1">
    <source>
        <dbReference type="ARBA" id="ARBA00004328"/>
    </source>
</evidence>
<keyword evidence="2" id="KW-1133">Transmembrane helix</keyword>
<organism evidence="3 4">
    <name type="scientific">Erinaceus europaeus</name>
    <name type="common">Western European hedgehog</name>
    <dbReference type="NCBI Taxonomy" id="9365"/>
    <lineage>
        <taxon>Eukaryota</taxon>
        <taxon>Metazoa</taxon>
        <taxon>Chordata</taxon>
        <taxon>Craniata</taxon>
        <taxon>Vertebrata</taxon>
        <taxon>Euteleostomi</taxon>
        <taxon>Mammalia</taxon>
        <taxon>Eutheria</taxon>
        <taxon>Laurasiatheria</taxon>
        <taxon>Eulipotyphla</taxon>
        <taxon>Erinaceidae</taxon>
        <taxon>Erinaceinae</taxon>
        <taxon>Erinaceus</taxon>
    </lineage>
</organism>
<sequence>MEAAARFEGFEKTLNITHKTQVPIKNRACLLSPFFFILWNHTGDLGGMLNCSSSSCLLSNCWREEEDSTMTVRIPAFLPILLTVIKNREELVLYRQKRDFGITAAVVAIISACATAATVAGLALSQSSAAASTIDQLAERVSEGLQMQNTLNAQIHMGILNLNQQTALLQEQVDALWKMHDATCSHFSVPPVSPPYRCKMPLNSSGC</sequence>
<accession>A0ABM3Y8A6</accession>
<dbReference type="PANTHER" id="PTHR34313:SF2">
    <property type="entry name" value="ENDOGENOUS RETROVIRUS GROUP K MEMBER 21 ENV POLYPROTEIN-LIKE"/>
    <property type="match status" value="1"/>
</dbReference>
<evidence type="ECO:0000256" key="2">
    <source>
        <dbReference type="SAM" id="Phobius"/>
    </source>
</evidence>
<dbReference type="RefSeq" id="XP_060057300.1">
    <property type="nucleotide sequence ID" value="XM_060201317.1"/>
</dbReference>
<dbReference type="Proteomes" id="UP001652624">
    <property type="component" value="Chromosome 11"/>
</dbReference>
<name>A0ABM3Y8A6_ERIEU</name>
<dbReference type="InterPro" id="IPR051255">
    <property type="entry name" value="Retroviral_env_glycoprotein"/>
</dbReference>
<reference evidence="4" key="1">
    <citation type="submission" date="2025-08" db="UniProtKB">
        <authorList>
            <consortium name="RefSeq"/>
        </authorList>
    </citation>
    <scope>IDENTIFICATION</scope>
</reference>
<evidence type="ECO:0000313" key="4">
    <source>
        <dbReference type="RefSeq" id="XP_060057300.1"/>
    </source>
</evidence>